<dbReference type="EMBL" id="LVXZ01000012">
    <property type="protein sequence ID" value="OAP93319.1"/>
    <property type="molecule type" value="Genomic_DNA"/>
</dbReference>
<dbReference type="AlphaFoldDB" id="A0A179BPH1"/>
<dbReference type="Proteomes" id="UP000078302">
    <property type="component" value="Unassembled WGS sequence"/>
</dbReference>
<keyword evidence="2" id="KW-1185">Reference proteome</keyword>
<gene>
    <name evidence="1" type="ORF">A4H96_00835</name>
</gene>
<proteinExistence type="predicted"/>
<comment type="caution">
    <text evidence="1">The sequence shown here is derived from an EMBL/GenBank/DDBJ whole genome shotgun (WGS) entry which is preliminary data.</text>
</comment>
<organism evidence="1 2">
    <name type="scientific">Acidithiobacillus ferrooxidans</name>
    <name type="common">Thiobacillus ferrooxidans</name>
    <dbReference type="NCBI Taxonomy" id="920"/>
    <lineage>
        <taxon>Bacteria</taxon>
        <taxon>Pseudomonadati</taxon>
        <taxon>Pseudomonadota</taxon>
        <taxon>Acidithiobacillia</taxon>
        <taxon>Acidithiobacillales</taxon>
        <taxon>Acidithiobacillaceae</taxon>
        <taxon>Acidithiobacillus</taxon>
    </lineage>
</organism>
<protein>
    <submittedName>
        <fullName evidence="1">Uncharacterized protein</fullName>
    </submittedName>
</protein>
<accession>A0A179BPH1</accession>
<dbReference type="RefSeq" id="WP_064217820.1">
    <property type="nucleotide sequence ID" value="NZ_LVXZ01000012.1"/>
</dbReference>
<reference evidence="1 2" key="1">
    <citation type="submission" date="2016-04" db="EMBL/GenBank/DDBJ databases">
        <title>Acidithiobacillus ferrooxidans genome sequencing and assembly.</title>
        <authorList>
            <person name="Zhou Z."/>
        </authorList>
    </citation>
    <scope>NUCLEOTIDE SEQUENCE [LARGE SCALE GENOMIC DNA]</scope>
    <source>
        <strain evidence="1 2">BY0502</strain>
    </source>
</reference>
<sequence length="93" mass="11225">MNRLRVAILIFLITILSFPWYPTWWFTLIRVAIQFFLGCAIVLNRERLRYVFINELPHKQPYVQRGRLKVGRHRHEDYGVPKQTLMGVIEEEL</sequence>
<name>A0A179BPH1_ACIFR</name>
<evidence type="ECO:0000313" key="1">
    <source>
        <dbReference type="EMBL" id="OAP93319.1"/>
    </source>
</evidence>
<evidence type="ECO:0000313" key="2">
    <source>
        <dbReference type="Proteomes" id="UP000078302"/>
    </source>
</evidence>